<proteinExistence type="predicted"/>
<dbReference type="CDD" id="cd07036">
    <property type="entry name" value="TPP_PYR_E1-PDHc-beta_like"/>
    <property type="match status" value="1"/>
</dbReference>
<dbReference type="SUPFAM" id="SSF52518">
    <property type="entry name" value="Thiamin diphosphate-binding fold (THDP-binding)"/>
    <property type="match status" value="1"/>
</dbReference>
<dbReference type="Gene3D" id="3.40.50.970">
    <property type="match status" value="1"/>
</dbReference>
<evidence type="ECO:0000256" key="3">
    <source>
        <dbReference type="ARBA" id="ARBA00023052"/>
    </source>
</evidence>
<name>A0A1S6R537_CORCK</name>
<dbReference type="SMART" id="SM00861">
    <property type="entry name" value="Transket_pyr"/>
    <property type="match status" value="1"/>
</dbReference>
<evidence type="ECO:0000259" key="4">
    <source>
        <dbReference type="SMART" id="SM00861"/>
    </source>
</evidence>
<keyword evidence="2" id="KW-0560">Oxidoreductase</keyword>
<dbReference type="PANTHER" id="PTHR43257">
    <property type="entry name" value="PYRUVATE DEHYDROGENASE E1 COMPONENT BETA SUBUNIT"/>
    <property type="match status" value="1"/>
</dbReference>
<keyword evidence="5" id="KW-0670">Pyruvate</keyword>
<dbReference type="FunFam" id="3.40.50.920:FF:000001">
    <property type="entry name" value="Pyruvate dehydrogenase E1 beta subunit"/>
    <property type="match status" value="1"/>
</dbReference>
<dbReference type="InterPro" id="IPR009014">
    <property type="entry name" value="Transketo_C/PFOR_II"/>
</dbReference>
<evidence type="ECO:0000256" key="2">
    <source>
        <dbReference type="ARBA" id="ARBA00023002"/>
    </source>
</evidence>
<feature type="domain" description="Transketolase-like pyrimidine-binding" evidence="4">
    <location>
        <begin position="4"/>
        <end position="179"/>
    </location>
</feature>
<evidence type="ECO:0000256" key="1">
    <source>
        <dbReference type="ARBA" id="ARBA00001964"/>
    </source>
</evidence>
<reference evidence="5" key="1">
    <citation type="journal article" date="2017" name="Angew. Chem. Int. Ed. Engl.">
        <title>Solving the Puzzle of One-Carbon Loss in Ripostatin Biosynthesis.</title>
        <authorList>
            <person name="Fu C."/>
            <person name="Auerbach D."/>
            <person name="Li Y."/>
            <person name="Scheid U."/>
            <person name="Luxenburger E."/>
            <person name="Garcia R."/>
            <person name="Irschik H."/>
            <person name="Muller R."/>
        </authorList>
    </citation>
    <scope>NUCLEOTIDE SEQUENCE</scope>
    <source>
        <strain evidence="5">Ccc1071</strain>
    </source>
</reference>
<comment type="cofactor">
    <cofactor evidence="1">
        <name>thiamine diphosphate</name>
        <dbReference type="ChEBI" id="CHEBI:58937"/>
    </cofactor>
</comment>
<dbReference type="PANTHER" id="PTHR43257:SF2">
    <property type="entry name" value="PYRUVATE DEHYDROGENASE E1 COMPONENT SUBUNIT BETA"/>
    <property type="match status" value="1"/>
</dbReference>
<dbReference type="InterPro" id="IPR029061">
    <property type="entry name" value="THDP-binding"/>
</dbReference>
<accession>A0A1S6R537</accession>
<dbReference type="EMBL" id="KY646191">
    <property type="protein sequence ID" value="AQW44897.1"/>
    <property type="molecule type" value="Genomic_DNA"/>
</dbReference>
<organism evidence="5">
    <name type="scientific">Corallococcus coralloides</name>
    <name type="common">Myxococcus coralloides</name>
    <dbReference type="NCBI Taxonomy" id="184914"/>
    <lineage>
        <taxon>Bacteria</taxon>
        <taxon>Pseudomonadati</taxon>
        <taxon>Myxococcota</taxon>
        <taxon>Myxococcia</taxon>
        <taxon>Myxococcales</taxon>
        <taxon>Cystobacterineae</taxon>
        <taxon>Myxococcaceae</taxon>
        <taxon>Corallococcus</taxon>
    </lineage>
</organism>
<dbReference type="Pfam" id="PF02779">
    <property type="entry name" value="Transket_pyr"/>
    <property type="match status" value="1"/>
</dbReference>
<dbReference type="Gene3D" id="3.40.50.920">
    <property type="match status" value="1"/>
</dbReference>
<dbReference type="InterPro" id="IPR005475">
    <property type="entry name" value="Transketolase-like_Pyr-bd"/>
</dbReference>
<dbReference type="SUPFAM" id="SSF52922">
    <property type="entry name" value="TK C-terminal domain-like"/>
    <property type="match status" value="1"/>
</dbReference>
<evidence type="ECO:0000313" key="5">
    <source>
        <dbReference type="EMBL" id="AQW44897.1"/>
    </source>
</evidence>
<protein>
    <submittedName>
        <fullName evidence="5">Phenylpyruvate dehydrogenase complex, E1 component, subunit beta</fullName>
    </submittedName>
</protein>
<dbReference type="GO" id="GO:0016491">
    <property type="term" value="F:oxidoreductase activity"/>
    <property type="evidence" value="ECO:0007669"/>
    <property type="project" value="UniProtKB-KW"/>
</dbReference>
<dbReference type="Pfam" id="PF02780">
    <property type="entry name" value="Transketolase_C"/>
    <property type="match status" value="1"/>
</dbReference>
<dbReference type="InterPro" id="IPR033248">
    <property type="entry name" value="Transketolase_C"/>
</dbReference>
<dbReference type="AlphaFoldDB" id="A0A1S6R537"/>
<dbReference type="FunFam" id="3.40.50.970:FF:000001">
    <property type="entry name" value="Pyruvate dehydrogenase E1 beta subunit"/>
    <property type="match status" value="1"/>
</dbReference>
<keyword evidence="3" id="KW-0786">Thiamine pyrophosphate</keyword>
<sequence length="325" mass="34985">MSEMLFVEALTSALREELERNPKLVLLGEDIGRNGGVFRVTQGLQARFGAERVVDTPVSEAGIVGAAVGLCLARMRPVCEIQFDAFSYPALNQIITHVGRYRWRTRGTAPMPMVIRMPCGGGVRAPELHSDSPEAYFCHTPGLTVVMPSTPADAKGLLTAAMRSPDPVIFLEPKKLYRHLRAEVPDGEHVTPLGGVRTVREGGDVTLIAWGAMVEVASATADALAQEGVSAHVCDVRTLSPLDEEGLLAAARATGRVVIIQEAPRTCGVASEIAALLAEHAMYDLKAPIQRVTGFDVPHPYFSIEHHHRPDNARVLAAVHATLEA</sequence>
<gene>
    <name evidence="5" type="primary">phaI</name>
</gene>